<dbReference type="EMBL" id="JBHRSJ010000016">
    <property type="protein sequence ID" value="MFC2972487.1"/>
    <property type="molecule type" value="Genomic_DNA"/>
</dbReference>
<gene>
    <name evidence="1" type="ORF">ACFOJE_09735</name>
</gene>
<dbReference type="RefSeq" id="WP_377814124.1">
    <property type="nucleotide sequence ID" value="NZ_JBHRSJ010000016.1"/>
</dbReference>
<sequence>MTAVPDRYLGVWRRSLLATRDGLRDESSAVYWLQTPHLHADLRLPLPRPVPETVLEHCSVEQARALASQQGFAGLTRVDGDICQWHRVIDYQPPSERPDIGRMRFENANRLLEDGLDDSYHEVWERLPDSRGSTWGIWLQAADGSPRQGCLLLAGDYFLFAAERLVPLRPGEPLGDQLAAANPLQRLGLLAFELSFGRHLHGSTPWLITHSSLPGRAGQQLLKASYDLAGPDELPAKALSRLGLYAPNGGWARADDPLIPAQETSP</sequence>
<proteinExistence type="predicted"/>
<dbReference type="Proteomes" id="UP001595457">
    <property type="component" value="Unassembled WGS sequence"/>
</dbReference>
<protein>
    <submittedName>
        <fullName evidence="1">Uncharacterized protein</fullName>
    </submittedName>
</protein>
<evidence type="ECO:0000313" key="2">
    <source>
        <dbReference type="Proteomes" id="UP001595457"/>
    </source>
</evidence>
<reference evidence="2" key="1">
    <citation type="journal article" date="2019" name="Int. J. Syst. Evol. Microbiol.">
        <title>The Global Catalogue of Microorganisms (GCM) 10K type strain sequencing project: providing services to taxonomists for standard genome sequencing and annotation.</title>
        <authorList>
            <consortium name="The Broad Institute Genomics Platform"/>
            <consortium name="The Broad Institute Genome Sequencing Center for Infectious Disease"/>
            <person name="Wu L."/>
            <person name="Ma J."/>
        </authorList>
    </citation>
    <scope>NUCLEOTIDE SEQUENCE [LARGE SCALE GENOMIC DNA]</scope>
    <source>
        <strain evidence="2">KCTC 62195</strain>
    </source>
</reference>
<accession>A0ABV7AVE6</accession>
<name>A0ABV7AVE6_9GAMM</name>
<organism evidence="1 2">
    <name type="scientific">Azotobacter bryophylli</name>
    <dbReference type="NCBI Taxonomy" id="1986537"/>
    <lineage>
        <taxon>Bacteria</taxon>
        <taxon>Pseudomonadati</taxon>
        <taxon>Pseudomonadota</taxon>
        <taxon>Gammaproteobacteria</taxon>
        <taxon>Pseudomonadales</taxon>
        <taxon>Pseudomonadaceae</taxon>
        <taxon>Azotobacter</taxon>
    </lineage>
</organism>
<evidence type="ECO:0000313" key="1">
    <source>
        <dbReference type="EMBL" id="MFC2972487.1"/>
    </source>
</evidence>
<keyword evidence="2" id="KW-1185">Reference proteome</keyword>
<comment type="caution">
    <text evidence="1">The sequence shown here is derived from an EMBL/GenBank/DDBJ whole genome shotgun (WGS) entry which is preliminary data.</text>
</comment>